<dbReference type="AlphaFoldDB" id="A0A0V1C8Z5"/>
<comment type="caution">
    <text evidence="2">The sequence shown here is derived from an EMBL/GenBank/DDBJ whole genome shotgun (WGS) entry which is preliminary data.</text>
</comment>
<evidence type="ECO:0000313" key="2">
    <source>
        <dbReference type="EMBL" id="KRY45528.1"/>
    </source>
</evidence>
<dbReference type="EMBL" id="JYDI01000351">
    <property type="protein sequence ID" value="KRY45528.1"/>
    <property type="molecule type" value="Genomic_DNA"/>
</dbReference>
<protein>
    <submittedName>
        <fullName evidence="2">Uncharacterized protein</fullName>
    </submittedName>
</protein>
<sequence length="70" mass="7521">MLLGQREPGRKGSRAGGSQAEDMTAQRNPPVDIGPSLPSDDCANNRVGMTNEPARESGSLQVVKFFITNY</sequence>
<organism evidence="2 3">
    <name type="scientific">Trichinella britovi</name>
    <name type="common">Parasitic roundworm</name>
    <dbReference type="NCBI Taxonomy" id="45882"/>
    <lineage>
        <taxon>Eukaryota</taxon>
        <taxon>Metazoa</taxon>
        <taxon>Ecdysozoa</taxon>
        <taxon>Nematoda</taxon>
        <taxon>Enoplea</taxon>
        <taxon>Dorylaimia</taxon>
        <taxon>Trichinellida</taxon>
        <taxon>Trichinellidae</taxon>
        <taxon>Trichinella</taxon>
    </lineage>
</organism>
<gene>
    <name evidence="2" type="ORF">T03_3421</name>
</gene>
<evidence type="ECO:0000256" key="1">
    <source>
        <dbReference type="SAM" id="MobiDB-lite"/>
    </source>
</evidence>
<proteinExistence type="predicted"/>
<feature type="region of interest" description="Disordered" evidence="1">
    <location>
        <begin position="1"/>
        <end position="58"/>
    </location>
</feature>
<evidence type="ECO:0000313" key="3">
    <source>
        <dbReference type="Proteomes" id="UP000054653"/>
    </source>
</evidence>
<dbReference type="Proteomes" id="UP000054653">
    <property type="component" value="Unassembled WGS sequence"/>
</dbReference>
<accession>A0A0V1C8Z5</accession>
<keyword evidence="3" id="KW-1185">Reference proteome</keyword>
<reference evidence="2 3" key="1">
    <citation type="submission" date="2015-01" db="EMBL/GenBank/DDBJ databases">
        <title>Evolution of Trichinella species and genotypes.</title>
        <authorList>
            <person name="Korhonen P.K."/>
            <person name="Edoardo P."/>
            <person name="Giuseppe L.R."/>
            <person name="Gasser R.B."/>
        </authorList>
    </citation>
    <scope>NUCLEOTIDE SEQUENCE [LARGE SCALE GENOMIC DNA]</scope>
    <source>
        <strain evidence="2">ISS120</strain>
    </source>
</reference>
<name>A0A0V1C8Z5_TRIBR</name>